<dbReference type="AlphaFoldDB" id="A0A8D0N5V9"/>
<feature type="domain" description="PDZ" evidence="3">
    <location>
        <begin position="336"/>
        <end position="409"/>
    </location>
</feature>
<dbReference type="CDD" id="cd06691">
    <property type="entry name" value="PDZ1_Par3-like"/>
    <property type="match status" value="1"/>
</dbReference>
<dbReference type="FunFam" id="2.30.42.10:FF:000011">
    <property type="entry name" value="partitioning defective 3 homolog isoform X1"/>
    <property type="match status" value="1"/>
</dbReference>
<dbReference type="Proteomes" id="UP000694726">
    <property type="component" value="Unplaced"/>
</dbReference>
<evidence type="ECO:0000313" key="5">
    <source>
        <dbReference type="Proteomes" id="UP000694726"/>
    </source>
</evidence>
<reference evidence="4" key="1">
    <citation type="submission" date="2025-08" db="UniProtKB">
        <authorList>
            <consortium name="Ensembl"/>
        </authorList>
    </citation>
    <scope>IDENTIFICATION</scope>
</reference>
<dbReference type="InterPro" id="IPR001478">
    <property type="entry name" value="PDZ"/>
</dbReference>
<dbReference type="Pfam" id="PF00595">
    <property type="entry name" value="PDZ"/>
    <property type="match status" value="1"/>
</dbReference>
<feature type="transmembrane region" description="Helical" evidence="2">
    <location>
        <begin position="6"/>
        <end position="32"/>
    </location>
</feature>
<dbReference type="PANTHER" id="PTHR16484:SF4">
    <property type="entry name" value="PARTITIONING DEFECTIVE 3 HOMOLOG B"/>
    <property type="match status" value="1"/>
</dbReference>
<evidence type="ECO:0000256" key="2">
    <source>
        <dbReference type="SAM" id="Phobius"/>
    </source>
</evidence>
<dbReference type="SUPFAM" id="SSF50156">
    <property type="entry name" value="PDZ domain-like"/>
    <property type="match status" value="3"/>
</dbReference>
<evidence type="ECO:0000313" key="4">
    <source>
        <dbReference type="Ensembl" id="ENSSSCP00015013282.1"/>
    </source>
</evidence>
<dbReference type="Gene3D" id="2.30.42.10">
    <property type="match status" value="3"/>
</dbReference>
<feature type="domain" description="PDZ" evidence="3">
    <location>
        <begin position="428"/>
        <end position="464"/>
    </location>
</feature>
<dbReference type="FunFam" id="2.30.42.10:FF:000117">
    <property type="entry name" value="partitioning defective 3 homolog B isoform X2"/>
    <property type="match status" value="1"/>
</dbReference>
<evidence type="ECO:0000259" key="3">
    <source>
        <dbReference type="PROSITE" id="PS50106"/>
    </source>
</evidence>
<keyword evidence="2" id="KW-0472">Membrane</keyword>
<feature type="compositionally biased region" description="Polar residues" evidence="1">
    <location>
        <begin position="509"/>
        <end position="519"/>
    </location>
</feature>
<evidence type="ECO:0000256" key="1">
    <source>
        <dbReference type="SAM" id="MobiDB-lite"/>
    </source>
</evidence>
<dbReference type="PANTHER" id="PTHR16484">
    <property type="entry name" value="PARTITIONING DEFECTIVE 3 RELATED"/>
    <property type="match status" value="1"/>
</dbReference>
<accession>A0A8D0N5V9</accession>
<feature type="region of interest" description="Disordered" evidence="1">
    <location>
        <begin position="90"/>
        <end position="131"/>
    </location>
</feature>
<dbReference type="Ensembl" id="ENSSSCT00015033390.1">
    <property type="protein sequence ID" value="ENSSSCP00015013282.1"/>
    <property type="gene ID" value="ENSSSCG00015021271.1"/>
</dbReference>
<sequence>LSETRMFYPVVQLLHIRLSFLVILFVCLIAVFDEQEPLHKIESPSGNPAGRQSPDAFETEVAAQLAAFKPVGGEIEVTPSALKLGTPLLVRRSSDPAPSPPADAQPSTSHPSGQSLKPVIPNSTQELEDGEVMNGVQTELLTSLKTMDALSVMTKTVEISGEGGPLGIHVVPFFSSLSGRILGLFIRGIEENSRSKREGLFHENECIVKINNVDLTDKTFAQAQDVFRQAMKSPSVLLRVLPPQNREQYEKSVIGPLHIFGNNDGASRTKVPPSIHGKSGVKMVNPTGSNGPKDDASTSLQQSRSPRVPRVGRKPSSPSLSPLMGFGSKKNAKKIKIDLKKGPEGLGFTVVTRDSSIHGPGPIFVKNILPKGAAIKDGRLQSGDRILEVNGRDITGRTQEELVAMLRSTKQGETASLVIARQEGTFLPRELDGRLRMNDQLIAVNGESLLGKSNHEAMETLRRSMSMEGNIRGMIQLVILRRPERPVEEAAECGAFSKPGFESCQNALTTSRRNDNSPSHPFGTCSPQDKQKESTLPNDRWAENEVPPSPTPHPVLELGLEDCSHSSGVDSAVYFPDQHFNFRSVTPARQPESMNLKASKSMDLGIEAMEIYLFTCPSLTPITPQGRGVPRFARLRVSRYPWVHS</sequence>
<name>A0A8D0N5V9_PIG</name>
<dbReference type="InterPro" id="IPR036034">
    <property type="entry name" value="PDZ_sf"/>
</dbReference>
<keyword evidence="2" id="KW-1133">Transmembrane helix</keyword>
<keyword evidence="2" id="KW-0812">Transmembrane</keyword>
<organism evidence="4 5">
    <name type="scientific">Sus scrofa</name>
    <name type="common">Pig</name>
    <dbReference type="NCBI Taxonomy" id="9823"/>
    <lineage>
        <taxon>Eukaryota</taxon>
        <taxon>Metazoa</taxon>
        <taxon>Chordata</taxon>
        <taxon>Craniata</taxon>
        <taxon>Vertebrata</taxon>
        <taxon>Euteleostomi</taxon>
        <taxon>Mammalia</taxon>
        <taxon>Eutheria</taxon>
        <taxon>Laurasiatheria</taxon>
        <taxon>Artiodactyla</taxon>
        <taxon>Suina</taxon>
        <taxon>Suidae</taxon>
        <taxon>Sus</taxon>
    </lineage>
</organism>
<protein>
    <recommendedName>
        <fullName evidence="3">PDZ domain-containing protein</fullName>
    </recommendedName>
</protein>
<feature type="domain" description="PDZ" evidence="3">
    <location>
        <begin position="154"/>
        <end position="242"/>
    </location>
</feature>
<dbReference type="CDD" id="cd23058">
    <property type="entry name" value="PDZ2_Par3-like"/>
    <property type="match status" value="1"/>
</dbReference>
<feature type="region of interest" description="Disordered" evidence="1">
    <location>
        <begin position="509"/>
        <end position="556"/>
    </location>
</feature>
<dbReference type="FunFam" id="2.30.42.10:FF:000300">
    <property type="entry name" value="Par-3 family cell polarity regulator beta"/>
    <property type="match status" value="1"/>
</dbReference>
<proteinExistence type="predicted"/>
<dbReference type="PROSITE" id="PS50106">
    <property type="entry name" value="PDZ"/>
    <property type="match status" value="3"/>
</dbReference>
<dbReference type="SMART" id="SM00228">
    <property type="entry name" value="PDZ"/>
    <property type="match status" value="2"/>
</dbReference>
<dbReference type="InterPro" id="IPR052213">
    <property type="entry name" value="PAR3"/>
</dbReference>
<feature type="region of interest" description="Disordered" evidence="1">
    <location>
        <begin position="262"/>
        <end position="327"/>
    </location>
</feature>
<feature type="compositionally biased region" description="Polar residues" evidence="1">
    <location>
        <begin position="110"/>
        <end position="125"/>
    </location>
</feature>